<protein>
    <submittedName>
        <fullName evidence="1">Uncharacterized protein</fullName>
    </submittedName>
</protein>
<dbReference type="PANTHER" id="PTHR11475:SF143">
    <property type="entry name" value="PUTATIVE-RELATED"/>
    <property type="match status" value="1"/>
</dbReference>
<dbReference type="InterPro" id="IPR010255">
    <property type="entry name" value="Haem_peroxidase_sf"/>
</dbReference>
<dbReference type="PANTHER" id="PTHR11475">
    <property type="entry name" value="OXIDASE/PEROXIDASE"/>
    <property type="match status" value="1"/>
</dbReference>
<dbReference type="InterPro" id="IPR037120">
    <property type="entry name" value="Haem_peroxidase_sf_animal"/>
</dbReference>
<gene>
    <name evidence="1" type="ORF">PoB_001111600</name>
</gene>
<dbReference type="Proteomes" id="UP000735302">
    <property type="component" value="Unassembled WGS sequence"/>
</dbReference>
<comment type="caution">
    <text evidence="1">The sequence shown here is derived from an EMBL/GenBank/DDBJ whole genome shotgun (WGS) entry which is preliminary data.</text>
</comment>
<evidence type="ECO:0000313" key="2">
    <source>
        <dbReference type="Proteomes" id="UP000735302"/>
    </source>
</evidence>
<accession>A0AAV3YQC0</accession>
<dbReference type="EMBL" id="BLXT01001319">
    <property type="protein sequence ID" value="GFN84610.1"/>
    <property type="molecule type" value="Genomic_DNA"/>
</dbReference>
<dbReference type="Pfam" id="PF03098">
    <property type="entry name" value="An_peroxidase"/>
    <property type="match status" value="1"/>
</dbReference>
<sequence length="154" mass="17329">MCHIESTGPPFWWVIKASFSIAVGLNQSKPLICIPHSYTQTRHVDDVDLFVGGLLERPVRGGIVGETFGNIIANQFADIKFGDAYFFMREKSPKGFTDEQLKVIKSVTLRDLVCTCGGVSKAQVNVFFPPFRGNPLKPCWDTRAFNVKPWMKFI</sequence>
<dbReference type="GO" id="GO:0004601">
    <property type="term" value="F:peroxidase activity"/>
    <property type="evidence" value="ECO:0007669"/>
    <property type="project" value="InterPro"/>
</dbReference>
<dbReference type="SUPFAM" id="SSF48113">
    <property type="entry name" value="Heme-dependent peroxidases"/>
    <property type="match status" value="1"/>
</dbReference>
<dbReference type="PROSITE" id="PS50292">
    <property type="entry name" value="PEROXIDASE_3"/>
    <property type="match status" value="1"/>
</dbReference>
<dbReference type="InterPro" id="IPR019791">
    <property type="entry name" value="Haem_peroxidase_animal"/>
</dbReference>
<dbReference type="GO" id="GO:0020037">
    <property type="term" value="F:heme binding"/>
    <property type="evidence" value="ECO:0007669"/>
    <property type="project" value="InterPro"/>
</dbReference>
<name>A0AAV3YQC0_9GAST</name>
<proteinExistence type="predicted"/>
<dbReference type="Gene3D" id="1.10.640.10">
    <property type="entry name" value="Haem peroxidase domain superfamily, animal type"/>
    <property type="match status" value="1"/>
</dbReference>
<evidence type="ECO:0000313" key="1">
    <source>
        <dbReference type="EMBL" id="GFN84610.1"/>
    </source>
</evidence>
<organism evidence="1 2">
    <name type="scientific">Plakobranchus ocellatus</name>
    <dbReference type="NCBI Taxonomy" id="259542"/>
    <lineage>
        <taxon>Eukaryota</taxon>
        <taxon>Metazoa</taxon>
        <taxon>Spiralia</taxon>
        <taxon>Lophotrochozoa</taxon>
        <taxon>Mollusca</taxon>
        <taxon>Gastropoda</taxon>
        <taxon>Heterobranchia</taxon>
        <taxon>Euthyneura</taxon>
        <taxon>Panpulmonata</taxon>
        <taxon>Sacoglossa</taxon>
        <taxon>Placobranchoidea</taxon>
        <taxon>Plakobranchidae</taxon>
        <taxon>Plakobranchus</taxon>
    </lineage>
</organism>
<reference evidence="1 2" key="1">
    <citation type="journal article" date="2021" name="Elife">
        <title>Chloroplast acquisition without the gene transfer in kleptoplastic sea slugs, Plakobranchus ocellatus.</title>
        <authorList>
            <person name="Maeda T."/>
            <person name="Takahashi S."/>
            <person name="Yoshida T."/>
            <person name="Shimamura S."/>
            <person name="Takaki Y."/>
            <person name="Nagai Y."/>
            <person name="Toyoda A."/>
            <person name="Suzuki Y."/>
            <person name="Arimoto A."/>
            <person name="Ishii H."/>
            <person name="Satoh N."/>
            <person name="Nishiyama T."/>
            <person name="Hasebe M."/>
            <person name="Maruyama T."/>
            <person name="Minagawa J."/>
            <person name="Obokata J."/>
            <person name="Shigenobu S."/>
        </authorList>
    </citation>
    <scope>NUCLEOTIDE SEQUENCE [LARGE SCALE GENOMIC DNA]</scope>
</reference>
<dbReference type="AlphaFoldDB" id="A0AAV3YQC0"/>
<keyword evidence="2" id="KW-1185">Reference proteome</keyword>
<dbReference type="GO" id="GO:0006979">
    <property type="term" value="P:response to oxidative stress"/>
    <property type="evidence" value="ECO:0007669"/>
    <property type="project" value="InterPro"/>
</dbReference>